<protein>
    <submittedName>
        <fullName evidence="6">Uncharacterized protein</fullName>
    </submittedName>
</protein>
<dbReference type="AlphaFoldDB" id="A0AA39VY58"/>
<evidence type="ECO:0000256" key="3">
    <source>
        <dbReference type="ARBA" id="ARBA00022989"/>
    </source>
</evidence>
<dbReference type="InterPro" id="IPR005828">
    <property type="entry name" value="MFS_sugar_transport-like"/>
</dbReference>
<evidence type="ECO:0000313" key="6">
    <source>
        <dbReference type="EMBL" id="KAK0597417.1"/>
    </source>
</evidence>
<reference evidence="6" key="1">
    <citation type="journal article" date="2022" name="Plant J.">
        <title>Strategies of tolerance reflected in two North American maple genomes.</title>
        <authorList>
            <person name="McEvoy S.L."/>
            <person name="Sezen U.U."/>
            <person name="Trouern-Trend A."/>
            <person name="McMahon S.M."/>
            <person name="Schaberg P.G."/>
            <person name="Yang J."/>
            <person name="Wegrzyn J.L."/>
            <person name="Swenson N.G."/>
        </authorList>
    </citation>
    <scope>NUCLEOTIDE SEQUENCE</scope>
    <source>
        <strain evidence="6">NS2018</strain>
    </source>
</reference>
<accession>A0AA39VY58</accession>
<evidence type="ECO:0000256" key="4">
    <source>
        <dbReference type="ARBA" id="ARBA00023136"/>
    </source>
</evidence>
<feature type="transmembrane region" description="Helical" evidence="5">
    <location>
        <begin position="40"/>
        <end position="59"/>
    </location>
</feature>
<evidence type="ECO:0000256" key="1">
    <source>
        <dbReference type="ARBA" id="ARBA00004370"/>
    </source>
</evidence>
<dbReference type="GO" id="GO:0016020">
    <property type="term" value="C:membrane"/>
    <property type="evidence" value="ECO:0007669"/>
    <property type="project" value="UniProtKB-SubCell"/>
</dbReference>
<evidence type="ECO:0000256" key="5">
    <source>
        <dbReference type="SAM" id="Phobius"/>
    </source>
</evidence>
<reference evidence="6" key="2">
    <citation type="submission" date="2023-06" db="EMBL/GenBank/DDBJ databases">
        <authorList>
            <person name="Swenson N.G."/>
            <person name="Wegrzyn J.L."/>
            <person name="Mcevoy S.L."/>
        </authorList>
    </citation>
    <scope>NUCLEOTIDE SEQUENCE</scope>
    <source>
        <strain evidence="6">NS2018</strain>
        <tissue evidence="6">Leaf</tissue>
    </source>
</reference>
<dbReference type="Gene3D" id="1.20.1250.20">
    <property type="entry name" value="MFS general substrate transporter like domains"/>
    <property type="match status" value="1"/>
</dbReference>
<sequence>MKMSVVGNNVVVVMAFSGFQNVSTIDAQNGSVEMSDELTMVSATGMCLSFLLLGFSACLQDLQQQKQITPILVCIGILGFNLAFAIGMSTIPALIMSEVQNFARFTYISYKHQRFSWKPCHFSQLFL</sequence>
<evidence type="ECO:0000256" key="2">
    <source>
        <dbReference type="ARBA" id="ARBA00022692"/>
    </source>
</evidence>
<gene>
    <name evidence="6" type="ORF">LWI29_025091</name>
</gene>
<keyword evidence="4 5" id="KW-0472">Membrane</keyword>
<dbReference type="Proteomes" id="UP001168877">
    <property type="component" value="Unassembled WGS sequence"/>
</dbReference>
<feature type="transmembrane region" description="Helical" evidence="5">
    <location>
        <begin position="71"/>
        <end position="95"/>
    </location>
</feature>
<dbReference type="GO" id="GO:0022857">
    <property type="term" value="F:transmembrane transporter activity"/>
    <property type="evidence" value="ECO:0007669"/>
    <property type="project" value="InterPro"/>
</dbReference>
<keyword evidence="7" id="KW-1185">Reference proteome</keyword>
<evidence type="ECO:0000313" key="7">
    <source>
        <dbReference type="Proteomes" id="UP001168877"/>
    </source>
</evidence>
<organism evidence="6 7">
    <name type="scientific">Acer saccharum</name>
    <name type="common">Sugar maple</name>
    <dbReference type="NCBI Taxonomy" id="4024"/>
    <lineage>
        <taxon>Eukaryota</taxon>
        <taxon>Viridiplantae</taxon>
        <taxon>Streptophyta</taxon>
        <taxon>Embryophyta</taxon>
        <taxon>Tracheophyta</taxon>
        <taxon>Spermatophyta</taxon>
        <taxon>Magnoliopsida</taxon>
        <taxon>eudicotyledons</taxon>
        <taxon>Gunneridae</taxon>
        <taxon>Pentapetalae</taxon>
        <taxon>rosids</taxon>
        <taxon>malvids</taxon>
        <taxon>Sapindales</taxon>
        <taxon>Sapindaceae</taxon>
        <taxon>Hippocastanoideae</taxon>
        <taxon>Acereae</taxon>
        <taxon>Acer</taxon>
    </lineage>
</organism>
<comment type="caution">
    <text evidence="6">The sequence shown here is derived from an EMBL/GenBank/DDBJ whole genome shotgun (WGS) entry which is preliminary data.</text>
</comment>
<dbReference type="EMBL" id="JAUESC010000004">
    <property type="protein sequence ID" value="KAK0597417.1"/>
    <property type="molecule type" value="Genomic_DNA"/>
</dbReference>
<comment type="subcellular location">
    <subcellularLocation>
        <location evidence="1">Membrane</location>
    </subcellularLocation>
</comment>
<proteinExistence type="predicted"/>
<keyword evidence="2 5" id="KW-0812">Transmembrane</keyword>
<dbReference type="InterPro" id="IPR036259">
    <property type="entry name" value="MFS_trans_sf"/>
</dbReference>
<dbReference type="Pfam" id="PF00083">
    <property type="entry name" value="Sugar_tr"/>
    <property type="match status" value="1"/>
</dbReference>
<keyword evidence="3 5" id="KW-1133">Transmembrane helix</keyword>
<name>A0AA39VY58_ACESA</name>